<dbReference type="AlphaFoldDB" id="A0A9N8VDC2"/>
<dbReference type="PANTHER" id="PTHR10695:SF46">
    <property type="entry name" value="BIFUNCTIONAL COENZYME A SYNTHASE-RELATED"/>
    <property type="match status" value="1"/>
</dbReference>
<reference evidence="2" key="1">
    <citation type="submission" date="2021-06" db="EMBL/GenBank/DDBJ databases">
        <authorList>
            <person name="Kallberg Y."/>
            <person name="Tangrot J."/>
            <person name="Rosling A."/>
        </authorList>
    </citation>
    <scope>NUCLEOTIDE SEQUENCE</scope>
    <source>
        <strain evidence="2">87-6 pot B 2015</strain>
    </source>
</reference>
<dbReference type="InterPro" id="IPR004821">
    <property type="entry name" value="Cyt_trans-like"/>
</dbReference>
<evidence type="ECO:0000313" key="3">
    <source>
        <dbReference type="Proteomes" id="UP000789375"/>
    </source>
</evidence>
<gene>
    <name evidence="2" type="ORF">FMOSSE_LOCUS1263</name>
</gene>
<accession>A0A9N8VDC2</accession>
<feature type="domain" description="Cytidyltransferase-like" evidence="1">
    <location>
        <begin position="170"/>
        <end position="283"/>
    </location>
</feature>
<evidence type="ECO:0000313" key="2">
    <source>
        <dbReference type="EMBL" id="CAG8447264.1"/>
    </source>
</evidence>
<dbReference type="Gene3D" id="3.40.50.620">
    <property type="entry name" value="HUPs"/>
    <property type="match status" value="1"/>
</dbReference>
<organism evidence="2 3">
    <name type="scientific">Funneliformis mosseae</name>
    <name type="common">Endomycorrhizal fungus</name>
    <name type="synonym">Glomus mosseae</name>
    <dbReference type="NCBI Taxonomy" id="27381"/>
    <lineage>
        <taxon>Eukaryota</taxon>
        <taxon>Fungi</taxon>
        <taxon>Fungi incertae sedis</taxon>
        <taxon>Mucoromycota</taxon>
        <taxon>Glomeromycotina</taxon>
        <taxon>Glomeromycetes</taxon>
        <taxon>Glomerales</taxon>
        <taxon>Glomeraceae</taxon>
        <taxon>Funneliformis</taxon>
    </lineage>
</organism>
<dbReference type="NCBIfam" id="NF001985">
    <property type="entry name" value="PRK00777.1"/>
    <property type="match status" value="1"/>
</dbReference>
<dbReference type="GO" id="GO:0015937">
    <property type="term" value="P:coenzyme A biosynthetic process"/>
    <property type="evidence" value="ECO:0007669"/>
    <property type="project" value="TreeGrafter"/>
</dbReference>
<name>A0A9N8VDC2_FUNMO</name>
<sequence length="325" mass="36811">MSKYLYDSALLHISLPTLSTITDYHKDLIKSSVNRVSNLLTILISCSEINRYASDPLACWTRVHNLLSALYVFGTKVAYETDKPFLDIDIIFDKWCGYQVELRHFNVLFGPITEKELLQQFNETRKNSLLSNLPIHILESKITPSSIDLIDSNKTPLQPSNQKIFDHVAVGGTFDHLHSGHKILLTMAAWITGKRLICGVTDNTMLDNKKFKEQLESIDTRIAKVKQFLESIRRGLIYEVIPIYDAYGPTTTDAEIKAIVISKETINGAHSINKEREKKGFQPLYLAIIEVISSSNPSLSENELKNLKLSFIENSEDRKIGIVIT</sequence>
<protein>
    <submittedName>
        <fullName evidence="2">134_t:CDS:1</fullName>
    </submittedName>
</protein>
<dbReference type="EMBL" id="CAJVPP010000144">
    <property type="protein sequence ID" value="CAG8447264.1"/>
    <property type="molecule type" value="Genomic_DNA"/>
</dbReference>
<dbReference type="FunFam" id="3.40.50.620:FF:000089">
    <property type="entry name" value="Bifunctional coenzyme A synthase"/>
    <property type="match status" value="1"/>
</dbReference>
<proteinExistence type="predicted"/>
<keyword evidence="3" id="KW-1185">Reference proteome</keyword>
<dbReference type="InterPro" id="IPR014729">
    <property type="entry name" value="Rossmann-like_a/b/a_fold"/>
</dbReference>
<dbReference type="PANTHER" id="PTHR10695">
    <property type="entry name" value="DEPHOSPHO-COA KINASE-RELATED"/>
    <property type="match status" value="1"/>
</dbReference>
<dbReference type="SUPFAM" id="SSF52374">
    <property type="entry name" value="Nucleotidylyl transferase"/>
    <property type="match status" value="1"/>
</dbReference>
<evidence type="ECO:0000259" key="1">
    <source>
        <dbReference type="Pfam" id="PF01467"/>
    </source>
</evidence>
<dbReference type="Pfam" id="PF01467">
    <property type="entry name" value="CTP_transf_like"/>
    <property type="match status" value="1"/>
</dbReference>
<dbReference type="GO" id="GO:0004140">
    <property type="term" value="F:dephospho-CoA kinase activity"/>
    <property type="evidence" value="ECO:0007669"/>
    <property type="project" value="TreeGrafter"/>
</dbReference>
<comment type="caution">
    <text evidence="2">The sequence shown here is derived from an EMBL/GenBank/DDBJ whole genome shotgun (WGS) entry which is preliminary data.</text>
</comment>
<dbReference type="Proteomes" id="UP000789375">
    <property type="component" value="Unassembled WGS sequence"/>
</dbReference>